<dbReference type="PANTHER" id="PTHR36839:SF1">
    <property type="entry name" value="METALLO-BETA-LACTAMASE FAMILY PROTEIN (AFU_ORTHOLOGUE AFUA_5G12770)"/>
    <property type="match status" value="1"/>
</dbReference>
<keyword evidence="2" id="KW-1185">Reference proteome</keyword>
<dbReference type="Gene3D" id="3.60.15.10">
    <property type="entry name" value="Ribonuclease Z/Hydroxyacylglutathione hydrolase-like"/>
    <property type="match status" value="1"/>
</dbReference>
<evidence type="ECO:0000313" key="1">
    <source>
        <dbReference type="EMBL" id="TFY81063.1"/>
    </source>
</evidence>
<dbReference type="AlphaFoldDB" id="A0A4Z0A409"/>
<proteinExistence type="predicted"/>
<protein>
    <recommendedName>
        <fullName evidence="3">Metallo-beta-lactamase domain-containing protein</fullName>
    </recommendedName>
</protein>
<evidence type="ECO:0008006" key="3">
    <source>
        <dbReference type="Google" id="ProtNLM"/>
    </source>
</evidence>
<name>A0A4Z0A409_9AGAM</name>
<dbReference type="Proteomes" id="UP000298061">
    <property type="component" value="Unassembled WGS sequence"/>
</dbReference>
<dbReference type="OrthoDB" id="17458at2759"/>
<dbReference type="PANTHER" id="PTHR36839">
    <property type="entry name" value="METALLO-BETA-LACTAMASE FAMILY PROTEIN (AFU_ORTHOLOGUE AFUA_5G12770)"/>
    <property type="match status" value="1"/>
</dbReference>
<comment type="caution">
    <text evidence="1">The sequence shown here is derived from an EMBL/GenBank/DDBJ whole genome shotgun (WGS) entry which is preliminary data.</text>
</comment>
<dbReference type="STRING" id="135208.A0A4Z0A409"/>
<accession>A0A4Z0A409</accession>
<organism evidence="1 2">
    <name type="scientific">Hericium alpestre</name>
    <dbReference type="NCBI Taxonomy" id="135208"/>
    <lineage>
        <taxon>Eukaryota</taxon>
        <taxon>Fungi</taxon>
        <taxon>Dikarya</taxon>
        <taxon>Basidiomycota</taxon>
        <taxon>Agaricomycotina</taxon>
        <taxon>Agaricomycetes</taxon>
        <taxon>Russulales</taxon>
        <taxon>Hericiaceae</taxon>
        <taxon>Hericium</taxon>
    </lineage>
</organism>
<sequence>MNSDGALPLCKTCSTQYDASHDLKACHICDDPRQYILPSGQAWTTLSELWQDKEQNYKNIFTQPYDGAPNIWTIHTEPVFGIGQRAFLLQTSHGNVLWDCVGYIDQETVDKINSLGGLKAIVISHPHFYSTHITWSRTFGNVPVYLASDDKTWLSRTDDAAEPVRRFVEEKVVEILPGVTAVKVGGHFPGSMVLHWADTLFVADSIVWA</sequence>
<dbReference type="SUPFAM" id="SSF56281">
    <property type="entry name" value="Metallo-hydrolase/oxidoreductase"/>
    <property type="match status" value="1"/>
</dbReference>
<reference evidence="1 2" key="1">
    <citation type="submission" date="2019-02" db="EMBL/GenBank/DDBJ databases">
        <title>Genome sequencing of the rare red list fungi Hericium alpestre (H. flagellum).</title>
        <authorList>
            <person name="Buettner E."/>
            <person name="Kellner H."/>
        </authorList>
    </citation>
    <scope>NUCLEOTIDE SEQUENCE [LARGE SCALE GENOMIC DNA]</scope>
    <source>
        <strain evidence="1 2">DSM 108284</strain>
    </source>
</reference>
<dbReference type="EMBL" id="SFCI01000254">
    <property type="protein sequence ID" value="TFY81063.1"/>
    <property type="molecule type" value="Genomic_DNA"/>
</dbReference>
<evidence type="ECO:0000313" key="2">
    <source>
        <dbReference type="Proteomes" id="UP000298061"/>
    </source>
</evidence>
<dbReference type="InterPro" id="IPR036866">
    <property type="entry name" value="RibonucZ/Hydroxyglut_hydro"/>
</dbReference>
<gene>
    <name evidence="1" type="ORF">EWM64_g2945</name>
</gene>